<evidence type="ECO:0000313" key="4">
    <source>
        <dbReference type="EMBL" id="QPL15951.1"/>
    </source>
</evidence>
<dbReference type="GO" id="GO:0003735">
    <property type="term" value="F:structural constituent of ribosome"/>
    <property type="evidence" value="ECO:0007669"/>
    <property type="project" value="InterPro"/>
</dbReference>
<evidence type="ECO:0000256" key="3">
    <source>
        <dbReference type="ARBA" id="ARBA00023274"/>
    </source>
</evidence>
<dbReference type="SUPFAM" id="SSF54570">
    <property type="entry name" value="Ribosomal protein S19"/>
    <property type="match status" value="1"/>
</dbReference>
<dbReference type="Pfam" id="PF00203">
    <property type="entry name" value="Ribosomal_S19"/>
    <property type="match status" value="1"/>
</dbReference>
<dbReference type="GeneID" id="63661368"/>
<sequence length="107" mass="13024">MMGNLYKYNYSVIKKKAKLNYFAPNVWRSMYLIEVNPINRMREKKIYTRSSVLPVTYLKSEILIYSGKKWTKKFVNKWMVGHKVGEFTWNRKYALYKAKQLKKKKKK</sequence>
<protein>
    <submittedName>
        <fullName evidence="4">Ribosomal protein S19</fullName>
    </submittedName>
</protein>
<dbReference type="GO" id="GO:0006412">
    <property type="term" value="P:translation"/>
    <property type="evidence" value="ECO:0007669"/>
    <property type="project" value="InterPro"/>
</dbReference>
<dbReference type="AlphaFoldDB" id="A0A7T0M4N1"/>
<reference evidence="4" key="1">
    <citation type="submission" date="2020-05" db="EMBL/GenBank/DDBJ databases">
        <title>Characterization and comparative analysis of mitochondrial genomes of the highly differentiated ciliated protists shed light on the diversity and evolution of the linear molecular architecture.</title>
        <authorList>
            <person name="Zhang T."/>
            <person name="Li C."/>
            <person name="Zhang X."/>
            <person name="Wang C."/>
            <person name="Roger A.J."/>
            <person name="Song W."/>
            <person name="Gao F."/>
        </authorList>
    </citation>
    <scope>NUCLEOTIDE SEQUENCE</scope>
</reference>
<dbReference type="InterPro" id="IPR002222">
    <property type="entry name" value="Ribosomal_uS19"/>
</dbReference>
<keyword evidence="3" id="KW-0687">Ribonucleoprotein</keyword>
<organism evidence="4">
    <name type="scientific">Strombidium cf. sulcatum</name>
    <dbReference type="NCBI Taxonomy" id="2793073"/>
    <lineage>
        <taxon>Eukaryota</taxon>
        <taxon>Sar</taxon>
        <taxon>Alveolata</taxon>
        <taxon>Ciliophora</taxon>
        <taxon>Intramacronucleata</taxon>
        <taxon>Spirotrichea</taxon>
        <taxon>Oligotrichia</taxon>
        <taxon>Strombidiidae</taxon>
        <taxon>Strombidium</taxon>
    </lineage>
</organism>
<comment type="similarity">
    <text evidence="1">Belongs to the universal ribosomal protein uS19 family.</text>
</comment>
<name>A0A7T0M4N1_9SPIT</name>
<dbReference type="EMBL" id="MT471316">
    <property type="protein sequence ID" value="QPL15951.1"/>
    <property type="molecule type" value="Genomic_DNA"/>
</dbReference>
<dbReference type="GO" id="GO:0005840">
    <property type="term" value="C:ribosome"/>
    <property type="evidence" value="ECO:0007669"/>
    <property type="project" value="UniProtKB-KW"/>
</dbReference>
<geneLocation type="mitochondrion" evidence="4"/>
<gene>
    <name evidence="4" type="primary">rps19</name>
</gene>
<evidence type="ECO:0000256" key="1">
    <source>
        <dbReference type="ARBA" id="ARBA00007345"/>
    </source>
</evidence>
<dbReference type="RefSeq" id="YP_010049546.1">
    <property type="nucleotide sequence ID" value="NC_054369.1"/>
</dbReference>
<keyword evidence="4" id="KW-0496">Mitochondrion</keyword>
<dbReference type="GO" id="GO:1990904">
    <property type="term" value="C:ribonucleoprotein complex"/>
    <property type="evidence" value="ECO:0007669"/>
    <property type="project" value="UniProtKB-KW"/>
</dbReference>
<dbReference type="Gene3D" id="3.30.860.10">
    <property type="entry name" value="30s Ribosomal Protein S19, Chain A"/>
    <property type="match status" value="1"/>
</dbReference>
<evidence type="ECO:0000256" key="2">
    <source>
        <dbReference type="ARBA" id="ARBA00022980"/>
    </source>
</evidence>
<proteinExistence type="inferred from homology"/>
<keyword evidence="2 4" id="KW-0689">Ribosomal protein</keyword>
<accession>A0A7T0M4N1</accession>
<dbReference type="InterPro" id="IPR023575">
    <property type="entry name" value="Ribosomal_uS19_SF"/>
</dbReference>